<dbReference type="Pfam" id="PF24758">
    <property type="entry name" value="LRR_At5g56370"/>
    <property type="match status" value="1"/>
</dbReference>
<dbReference type="InterPro" id="IPR032675">
    <property type="entry name" value="LRR_dom_sf"/>
</dbReference>
<sequence>MSSEDEEDRLSRLPDETVSHILSLMPTRRAVQTCVLSKRWRYSWMFVTNLDFDDKHIPSIFERDLYPGFDIHNYPDLNKLIKFVDRVLEFYKPSQVKLFRLQLIHTVTPLCVPKWIDKAVSLNVREFDIRLIELDLPLSLFTCKTLTKLTLNRARGEYYDWECPSGVDLPCLKTLDIHAYTKPFVNVFKLISGCPILETLSLEVEWNKDEEDYIFNIPTLKRMKLALQCSIRNNKIVLNVPNLECLFVGGNSCSHFVFEDVSSLVEACVSYYEIAYDQLWVELLMGVSGVESFSVETVRPLKGCNIPFISPYPLFPNMKHMELKGYWDAGQILQFLESSPHLKHLCIEDADRFFKLGESTWTEPKVVPGCMVKSLTTIKFLKCKKQKWDKKFLKYMLRNAQVLKTVTVVLENFCVEEETRLGAEFRKFPKASPYCEIRFRGRCSPSTDIQFSLVKSGIEKLEL</sequence>
<dbReference type="Gene3D" id="1.20.1280.50">
    <property type="match status" value="1"/>
</dbReference>
<gene>
    <name evidence="2" type="ORF">SSX86_006956</name>
</gene>
<dbReference type="Gene3D" id="3.80.10.10">
    <property type="entry name" value="Ribonuclease Inhibitor"/>
    <property type="match status" value="1"/>
</dbReference>
<evidence type="ECO:0000313" key="3">
    <source>
        <dbReference type="Proteomes" id="UP001408789"/>
    </source>
</evidence>
<dbReference type="CDD" id="cd22160">
    <property type="entry name" value="F-box_AtFBL13-like"/>
    <property type="match status" value="1"/>
</dbReference>
<evidence type="ECO:0000313" key="2">
    <source>
        <dbReference type="EMBL" id="KAK9074358.1"/>
    </source>
</evidence>
<proteinExistence type="predicted"/>
<dbReference type="InterPro" id="IPR001810">
    <property type="entry name" value="F-box_dom"/>
</dbReference>
<dbReference type="Pfam" id="PF00646">
    <property type="entry name" value="F-box"/>
    <property type="match status" value="1"/>
</dbReference>
<accession>A0AAP0DJX6</accession>
<protein>
    <recommendedName>
        <fullName evidence="1">FBD domain-containing protein</fullName>
    </recommendedName>
</protein>
<organism evidence="2 3">
    <name type="scientific">Deinandra increscens subsp. villosa</name>
    <dbReference type="NCBI Taxonomy" id="3103831"/>
    <lineage>
        <taxon>Eukaryota</taxon>
        <taxon>Viridiplantae</taxon>
        <taxon>Streptophyta</taxon>
        <taxon>Embryophyta</taxon>
        <taxon>Tracheophyta</taxon>
        <taxon>Spermatophyta</taxon>
        <taxon>Magnoliopsida</taxon>
        <taxon>eudicotyledons</taxon>
        <taxon>Gunneridae</taxon>
        <taxon>Pentapetalae</taxon>
        <taxon>asterids</taxon>
        <taxon>campanulids</taxon>
        <taxon>Asterales</taxon>
        <taxon>Asteraceae</taxon>
        <taxon>Asteroideae</taxon>
        <taxon>Heliantheae alliance</taxon>
        <taxon>Madieae</taxon>
        <taxon>Madiinae</taxon>
        <taxon>Deinandra</taxon>
    </lineage>
</organism>
<dbReference type="InterPro" id="IPR036047">
    <property type="entry name" value="F-box-like_dom_sf"/>
</dbReference>
<reference evidence="2 3" key="1">
    <citation type="submission" date="2024-04" db="EMBL/GenBank/DDBJ databases">
        <title>The reference genome of an endangered Asteraceae, Deinandra increscens subsp. villosa, native to the Central Coast of California.</title>
        <authorList>
            <person name="Guilliams M."/>
            <person name="Hasenstab-Lehman K."/>
            <person name="Meyer R."/>
            <person name="Mcevoy S."/>
        </authorList>
    </citation>
    <scope>NUCLEOTIDE SEQUENCE [LARGE SCALE GENOMIC DNA]</scope>
    <source>
        <tissue evidence="2">Leaf</tissue>
    </source>
</reference>
<dbReference type="AlphaFoldDB" id="A0AAP0DJX6"/>
<keyword evidence="3" id="KW-1185">Reference proteome</keyword>
<evidence type="ECO:0000259" key="1">
    <source>
        <dbReference type="SMART" id="SM00579"/>
    </source>
</evidence>
<feature type="domain" description="FBD" evidence="1">
    <location>
        <begin position="369"/>
        <end position="440"/>
    </location>
</feature>
<dbReference type="SUPFAM" id="SSF81383">
    <property type="entry name" value="F-box domain"/>
    <property type="match status" value="1"/>
</dbReference>
<name>A0AAP0DJX6_9ASTR</name>
<dbReference type="Proteomes" id="UP001408789">
    <property type="component" value="Unassembled WGS sequence"/>
</dbReference>
<dbReference type="SMART" id="SM00579">
    <property type="entry name" value="FBD"/>
    <property type="match status" value="1"/>
</dbReference>
<dbReference type="EMBL" id="JBCNJP010000008">
    <property type="protein sequence ID" value="KAK9074358.1"/>
    <property type="molecule type" value="Genomic_DNA"/>
</dbReference>
<dbReference type="InterPro" id="IPR006566">
    <property type="entry name" value="FBD"/>
</dbReference>
<dbReference type="PANTHER" id="PTHR31900">
    <property type="entry name" value="F-BOX/RNI SUPERFAMILY PROTEIN-RELATED"/>
    <property type="match status" value="1"/>
</dbReference>
<dbReference type="InterPro" id="IPR053781">
    <property type="entry name" value="F-box_AtFBL13-like"/>
</dbReference>
<dbReference type="PANTHER" id="PTHR31900:SF31">
    <property type="entry name" value="F-BOX_LRR-REPEAT PROTEIN 13-LIKE"/>
    <property type="match status" value="1"/>
</dbReference>
<dbReference type="InterPro" id="IPR050232">
    <property type="entry name" value="FBL13/AtMIF1-like"/>
</dbReference>
<comment type="caution">
    <text evidence="2">The sequence shown here is derived from an EMBL/GenBank/DDBJ whole genome shotgun (WGS) entry which is preliminary data.</text>
</comment>
<dbReference type="InterPro" id="IPR055411">
    <property type="entry name" value="LRR_FXL15/At3g58940/PEG3-like"/>
</dbReference>
<dbReference type="SUPFAM" id="SSF52047">
    <property type="entry name" value="RNI-like"/>
    <property type="match status" value="1"/>
</dbReference>
<dbReference type="Pfam" id="PF08387">
    <property type="entry name" value="FBD"/>
    <property type="match status" value="1"/>
</dbReference>